<dbReference type="InterPro" id="IPR058637">
    <property type="entry name" value="YknX-like_C"/>
</dbReference>
<dbReference type="PANTHER" id="PTHR30469">
    <property type="entry name" value="MULTIDRUG RESISTANCE PROTEIN MDTA"/>
    <property type="match status" value="1"/>
</dbReference>
<dbReference type="Gene3D" id="1.10.287.470">
    <property type="entry name" value="Helix hairpin bin"/>
    <property type="match status" value="1"/>
</dbReference>
<keyword evidence="6" id="KW-1185">Reference proteome</keyword>
<dbReference type="STRING" id="1400863.BN873_100003"/>
<feature type="domain" description="YknX-like C-terminal permuted SH3-like" evidence="4">
    <location>
        <begin position="286"/>
        <end position="351"/>
    </location>
</feature>
<dbReference type="OrthoDB" id="9806939at2"/>
<dbReference type="PANTHER" id="PTHR30469:SF18">
    <property type="entry name" value="RESISTANCE-NODULATION-CELL DIVISION (RND) EFFLUX MEMBRANE FUSION PROTEIN-RELATED"/>
    <property type="match status" value="1"/>
</dbReference>
<dbReference type="Gene3D" id="2.40.30.170">
    <property type="match status" value="1"/>
</dbReference>
<dbReference type="InterPro" id="IPR006143">
    <property type="entry name" value="RND_pump_MFP"/>
</dbReference>
<gene>
    <name evidence="5" type="ORF">BN873_100003</name>
</gene>
<dbReference type="GO" id="GO:1990281">
    <property type="term" value="C:efflux pump complex"/>
    <property type="evidence" value="ECO:0007669"/>
    <property type="project" value="TreeGrafter"/>
</dbReference>
<sequence length="364" mass="38413">MRHNAVFALLAVALTLVACNKPDLPPPAATVRPVLVQALQAASTTPILYSGEVRARHESDLAFRVPGKIVARLVDVGARVERGKILARLDPADLQLNAQAAKAQLAAAESDLSLAEGEQVRYAALLERKLISPSVYDAKATVYKAARARRDQSKAQLAVIDNQAEYSTLTADHTGVVTAVLAEVGQVVAAGQPVFKLARPDEQEIVINIPEGRVAELRQAKAMTVTLWAKPELRLSAELRELAPAADAATRTYAARIRLLAADPAVRLGMTAQVMVQPAASDGQLLVPLTAVVEHGAGPAVWVVADGKAQRRPVTIGQYREEGAVLASGVQAGELVVTVGAHKLVPGQAVRPVMQDTASAGTRP</sequence>
<protein>
    <submittedName>
        <fullName evidence="5">Secretion protein HlyD</fullName>
    </submittedName>
</protein>
<dbReference type="SUPFAM" id="SSF111369">
    <property type="entry name" value="HlyD-like secretion proteins"/>
    <property type="match status" value="1"/>
</dbReference>
<dbReference type="Pfam" id="PF25989">
    <property type="entry name" value="YknX_C"/>
    <property type="match status" value="1"/>
</dbReference>
<organism evidence="5 6">
    <name type="scientific">Candidatus Competibacter denitrificans Run_A_D11</name>
    <dbReference type="NCBI Taxonomy" id="1400863"/>
    <lineage>
        <taxon>Bacteria</taxon>
        <taxon>Pseudomonadati</taxon>
        <taxon>Pseudomonadota</taxon>
        <taxon>Gammaproteobacteria</taxon>
        <taxon>Candidatus Competibacteraceae</taxon>
        <taxon>Candidatus Competibacter</taxon>
    </lineage>
</organism>
<dbReference type="RefSeq" id="WP_048670122.1">
    <property type="nucleotide sequence ID" value="NZ_CBTJ020000002.1"/>
</dbReference>
<dbReference type="AlphaFoldDB" id="W6M0V5"/>
<comment type="similarity">
    <text evidence="1">Belongs to the membrane fusion protein (MFP) (TC 8.A.1) family.</text>
</comment>
<evidence type="ECO:0000259" key="3">
    <source>
        <dbReference type="Pfam" id="PF25954"/>
    </source>
</evidence>
<comment type="caution">
    <text evidence="5">The sequence shown here is derived from an EMBL/GenBank/DDBJ whole genome shotgun (WGS) entry which is preliminary data.</text>
</comment>
<reference evidence="5" key="2">
    <citation type="submission" date="2014-03" db="EMBL/GenBank/DDBJ databases">
        <title>Candidatus Competibacter-lineage genomes retrieved from metagenomes reveal functional metabolic diversity.</title>
        <authorList>
            <person name="McIlroy S.J."/>
            <person name="Albertsen M."/>
            <person name="Andresen E.K."/>
            <person name="Saunders A.M."/>
            <person name="Kristiansen R."/>
            <person name="Stokholm-Bjerregaard M."/>
            <person name="Nielsen K.L."/>
            <person name="Nielsen P.H."/>
        </authorList>
    </citation>
    <scope>NUCLEOTIDE SEQUENCE</scope>
    <source>
        <strain evidence="5">Run_A_D11</strain>
    </source>
</reference>
<dbReference type="Gene3D" id="2.40.50.100">
    <property type="match status" value="1"/>
</dbReference>
<evidence type="ECO:0000256" key="1">
    <source>
        <dbReference type="ARBA" id="ARBA00009477"/>
    </source>
</evidence>
<feature type="signal peptide" evidence="2">
    <location>
        <begin position="1"/>
        <end position="18"/>
    </location>
</feature>
<feature type="domain" description="CusB-like beta-barrel" evidence="3">
    <location>
        <begin position="205"/>
        <end position="278"/>
    </location>
</feature>
<dbReference type="EMBL" id="CBTJ020000002">
    <property type="protein sequence ID" value="CDI00991.1"/>
    <property type="molecule type" value="Genomic_DNA"/>
</dbReference>
<proteinExistence type="inferred from homology"/>
<feature type="chain" id="PRO_5004880200" evidence="2">
    <location>
        <begin position="19"/>
        <end position="364"/>
    </location>
</feature>
<evidence type="ECO:0000259" key="4">
    <source>
        <dbReference type="Pfam" id="PF25989"/>
    </source>
</evidence>
<dbReference type="PROSITE" id="PS51257">
    <property type="entry name" value="PROKAR_LIPOPROTEIN"/>
    <property type="match status" value="1"/>
</dbReference>
<accession>W6M0V5</accession>
<evidence type="ECO:0000313" key="6">
    <source>
        <dbReference type="Proteomes" id="UP000035760"/>
    </source>
</evidence>
<dbReference type="NCBIfam" id="TIGR01730">
    <property type="entry name" value="RND_mfp"/>
    <property type="match status" value="1"/>
</dbReference>
<evidence type="ECO:0000313" key="5">
    <source>
        <dbReference type="EMBL" id="CDI00991.1"/>
    </source>
</evidence>
<dbReference type="Proteomes" id="UP000035760">
    <property type="component" value="Unassembled WGS sequence"/>
</dbReference>
<dbReference type="Pfam" id="PF25954">
    <property type="entry name" value="Beta-barrel_RND_2"/>
    <property type="match status" value="1"/>
</dbReference>
<reference evidence="5" key="1">
    <citation type="submission" date="2013-07" db="EMBL/GenBank/DDBJ databases">
        <authorList>
            <person name="McIlroy S."/>
        </authorList>
    </citation>
    <scope>NUCLEOTIDE SEQUENCE [LARGE SCALE GENOMIC DNA]</scope>
    <source>
        <strain evidence="5">Run_A_D11</strain>
    </source>
</reference>
<dbReference type="GO" id="GO:0015562">
    <property type="term" value="F:efflux transmembrane transporter activity"/>
    <property type="evidence" value="ECO:0007669"/>
    <property type="project" value="TreeGrafter"/>
</dbReference>
<dbReference type="Gene3D" id="2.40.420.20">
    <property type="match status" value="1"/>
</dbReference>
<keyword evidence="2" id="KW-0732">Signal</keyword>
<evidence type="ECO:0000256" key="2">
    <source>
        <dbReference type="SAM" id="SignalP"/>
    </source>
</evidence>
<dbReference type="InterPro" id="IPR058792">
    <property type="entry name" value="Beta-barrel_RND_2"/>
</dbReference>
<name>W6M0V5_9GAMM</name>